<keyword evidence="2" id="KW-1185">Reference proteome</keyword>
<evidence type="ECO:0000313" key="2">
    <source>
        <dbReference type="Proteomes" id="UP000887013"/>
    </source>
</evidence>
<reference evidence="1" key="1">
    <citation type="submission" date="2020-08" db="EMBL/GenBank/DDBJ databases">
        <title>Multicomponent nature underlies the extraordinary mechanical properties of spider dragline silk.</title>
        <authorList>
            <person name="Kono N."/>
            <person name="Nakamura H."/>
            <person name="Mori M."/>
            <person name="Yoshida Y."/>
            <person name="Ohtoshi R."/>
            <person name="Malay A.D."/>
            <person name="Moran D.A.P."/>
            <person name="Tomita M."/>
            <person name="Numata K."/>
            <person name="Arakawa K."/>
        </authorList>
    </citation>
    <scope>NUCLEOTIDE SEQUENCE</scope>
</reference>
<evidence type="ECO:0000313" key="1">
    <source>
        <dbReference type="EMBL" id="GFT35185.1"/>
    </source>
</evidence>
<accession>A0A8X6NW33</accession>
<comment type="caution">
    <text evidence="1">The sequence shown here is derived from an EMBL/GenBank/DDBJ whole genome shotgun (WGS) entry which is preliminary data.</text>
</comment>
<name>A0A8X6NW33_NEPPI</name>
<gene>
    <name evidence="1" type="ORF">NPIL_328421</name>
</gene>
<dbReference type="EMBL" id="BMAW01013654">
    <property type="protein sequence ID" value="GFT35185.1"/>
    <property type="molecule type" value="Genomic_DNA"/>
</dbReference>
<organism evidence="1 2">
    <name type="scientific">Nephila pilipes</name>
    <name type="common">Giant wood spider</name>
    <name type="synonym">Nephila maculata</name>
    <dbReference type="NCBI Taxonomy" id="299642"/>
    <lineage>
        <taxon>Eukaryota</taxon>
        <taxon>Metazoa</taxon>
        <taxon>Ecdysozoa</taxon>
        <taxon>Arthropoda</taxon>
        <taxon>Chelicerata</taxon>
        <taxon>Arachnida</taxon>
        <taxon>Araneae</taxon>
        <taxon>Araneomorphae</taxon>
        <taxon>Entelegynae</taxon>
        <taxon>Araneoidea</taxon>
        <taxon>Nephilidae</taxon>
        <taxon>Nephila</taxon>
    </lineage>
</organism>
<dbReference type="Proteomes" id="UP000887013">
    <property type="component" value="Unassembled WGS sequence"/>
</dbReference>
<sequence length="161" mass="18484">MTAKGKFRWPSDRDNASSLRHVLGQRRHLSCPGDYLPNPNYITFIKSSRRFNDQGTDSRGHLFKKIMLQGGFSDYRPKTLITLLAPDLDYRSLLSITNPSFERKGASQKPTELKACLDENSLCHRSRRTLNIQACDTDRNWDITQVDPESLIQQLCAREVN</sequence>
<proteinExistence type="predicted"/>
<protein>
    <submittedName>
        <fullName evidence="1">Uncharacterized protein</fullName>
    </submittedName>
</protein>
<dbReference type="AlphaFoldDB" id="A0A8X6NW33"/>